<gene>
    <name evidence="7" type="primary">smc</name>
    <name evidence="10" type="ORF">SAMN06265338_101845</name>
</gene>
<dbReference type="GO" id="GO:0003677">
    <property type="term" value="F:DNA binding"/>
    <property type="evidence" value="ECO:0007669"/>
    <property type="project" value="UniProtKB-UniRule"/>
</dbReference>
<feature type="binding site" evidence="7">
    <location>
        <begin position="32"/>
        <end position="39"/>
    </location>
    <ligand>
        <name>ATP</name>
        <dbReference type="ChEBI" id="CHEBI:30616"/>
    </ligand>
</feature>
<dbReference type="RefSeq" id="WP_088519266.1">
    <property type="nucleotide sequence ID" value="NZ_FYDG01000001.1"/>
</dbReference>
<dbReference type="OrthoDB" id="9808768at2"/>
<evidence type="ECO:0000313" key="10">
    <source>
        <dbReference type="EMBL" id="SNB60547.1"/>
    </source>
</evidence>
<dbReference type="InterPro" id="IPR003395">
    <property type="entry name" value="RecF/RecN/SMC_N"/>
</dbReference>
<evidence type="ECO:0000256" key="1">
    <source>
        <dbReference type="ARBA" id="ARBA00004496"/>
    </source>
</evidence>
<dbReference type="AlphaFoldDB" id="A0A212QMF8"/>
<feature type="region of interest" description="Disordered" evidence="8">
    <location>
        <begin position="691"/>
        <end position="718"/>
    </location>
</feature>
<keyword evidence="6 7" id="KW-0238">DNA-binding</keyword>
<organism evidence="10 11">
    <name type="scientific">Rhodoblastus acidophilus</name>
    <name type="common">Rhodopseudomonas acidophila</name>
    <dbReference type="NCBI Taxonomy" id="1074"/>
    <lineage>
        <taxon>Bacteria</taxon>
        <taxon>Pseudomonadati</taxon>
        <taxon>Pseudomonadota</taxon>
        <taxon>Alphaproteobacteria</taxon>
        <taxon>Hyphomicrobiales</taxon>
        <taxon>Rhodoblastaceae</taxon>
        <taxon>Rhodoblastus</taxon>
    </lineage>
</organism>
<evidence type="ECO:0000259" key="9">
    <source>
        <dbReference type="Pfam" id="PF02463"/>
    </source>
</evidence>
<feature type="coiled-coil region" evidence="7">
    <location>
        <begin position="293"/>
        <end position="501"/>
    </location>
</feature>
<dbReference type="GO" id="GO:0005737">
    <property type="term" value="C:cytoplasm"/>
    <property type="evidence" value="ECO:0007669"/>
    <property type="project" value="UniProtKB-SubCell"/>
</dbReference>
<comment type="similarity">
    <text evidence="7">Belongs to the SMC family.</text>
</comment>
<dbReference type="SUPFAM" id="SSF52540">
    <property type="entry name" value="P-loop containing nucleoside triphosphate hydrolases"/>
    <property type="match status" value="1"/>
</dbReference>
<feature type="coiled-coil region" evidence="7">
    <location>
        <begin position="947"/>
        <end position="988"/>
    </location>
</feature>
<reference evidence="11" key="1">
    <citation type="submission" date="2017-06" db="EMBL/GenBank/DDBJ databases">
        <authorList>
            <person name="Varghese N."/>
            <person name="Submissions S."/>
        </authorList>
    </citation>
    <scope>NUCLEOTIDE SEQUENCE [LARGE SCALE GENOMIC DNA]</scope>
    <source>
        <strain evidence="11">DSM 137</strain>
    </source>
</reference>
<dbReference type="EMBL" id="FYDG01000001">
    <property type="protein sequence ID" value="SNB60547.1"/>
    <property type="molecule type" value="Genomic_DNA"/>
</dbReference>
<dbReference type="GO" id="GO:0006260">
    <property type="term" value="P:DNA replication"/>
    <property type="evidence" value="ECO:0007669"/>
    <property type="project" value="UniProtKB-UniRule"/>
</dbReference>
<evidence type="ECO:0000256" key="8">
    <source>
        <dbReference type="SAM" id="MobiDB-lite"/>
    </source>
</evidence>
<dbReference type="Pfam" id="PF02463">
    <property type="entry name" value="SMC_N"/>
    <property type="match status" value="1"/>
</dbReference>
<comment type="domain">
    <text evidence="7">Contains large globular domains required for ATP hydrolysis at each terminus and a third globular domain forming a flexible hinge near the middle of the molecule. These domains are separated by coiled-coil structures.</text>
</comment>
<keyword evidence="3 7" id="KW-0547">Nucleotide-binding</keyword>
<dbReference type="CDD" id="cd03278">
    <property type="entry name" value="ABC_SMC_barmotin"/>
    <property type="match status" value="1"/>
</dbReference>
<keyword evidence="4 7" id="KW-0067">ATP-binding</keyword>
<feature type="domain" description="RecF/RecN/SMC N-terminal" evidence="9">
    <location>
        <begin position="4"/>
        <end position="1133"/>
    </location>
</feature>
<dbReference type="GO" id="GO:0005524">
    <property type="term" value="F:ATP binding"/>
    <property type="evidence" value="ECO:0007669"/>
    <property type="project" value="UniProtKB-UniRule"/>
</dbReference>
<dbReference type="InterPro" id="IPR027417">
    <property type="entry name" value="P-loop_NTPase"/>
</dbReference>
<dbReference type="GO" id="GO:0007059">
    <property type="term" value="P:chromosome segregation"/>
    <property type="evidence" value="ECO:0007669"/>
    <property type="project" value="UniProtKB-UniRule"/>
</dbReference>
<dbReference type="FunFam" id="3.40.50.300:FF:000901">
    <property type="entry name" value="Chromosome partition protein Smc"/>
    <property type="match status" value="1"/>
</dbReference>
<dbReference type="InterPro" id="IPR011890">
    <property type="entry name" value="SMC_prok"/>
</dbReference>
<comment type="subunit">
    <text evidence="7">Homodimer.</text>
</comment>
<evidence type="ECO:0000256" key="7">
    <source>
        <dbReference type="HAMAP-Rule" id="MF_01894"/>
    </source>
</evidence>
<dbReference type="Gene3D" id="3.40.50.300">
    <property type="entry name" value="P-loop containing nucleotide triphosphate hydrolases"/>
    <property type="match status" value="2"/>
</dbReference>
<accession>A0A212QMF8</accession>
<proteinExistence type="inferred from homology"/>
<evidence type="ECO:0000256" key="2">
    <source>
        <dbReference type="ARBA" id="ARBA00022490"/>
    </source>
</evidence>
<dbReference type="PIRSF" id="PIRSF005719">
    <property type="entry name" value="SMC"/>
    <property type="match status" value="1"/>
</dbReference>
<evidence type="ECO:0000256" key="4">
    <source>
        <dbReference type="ARBA" id="ARBA00022840"/>
    </source>
</evidence>
<dbReference type="GO" id="GO:0030261">
    <property type="term" value="P:chromosome condensation"/>
    <property type="evidence" value="ECO:0007669"/>
    <property type="project" value="InterPro"/>
</dbReference>
<comment type="function">
    <text evidence="7">Required for chromosome condensation and partitioning.</text>
</comment>
<keyword evidence="11" id="KW-1185">Reference proteome</keyword>
<keyword evidence="5 7" id="KW-0175">Coiled coil</keyword>
<dbReference type="InterPro" id="IPR024704">
    <property type="entry name" value="SMC"/>
</dbReference>
<evidence type="ECO:0000256" key="6">
    <source>
        <dbReference type="ARBA" id="ARBA00023125"/>
    </source>
</evidence>
<evidence type="ECO:0000256" key="5">
    <source>
        <dbReference type="ARBA" id="ARBA00023054"/>
    </source>
</evidence>
<name>A0A212QMF8_RHOAC</name>
<dbReference type="HAMAP" id="MF_01894">
    <property type="entry name" value="Smc_prok"/>
    <property type="match status" value="1"/>
</dbReference>
<comment type="subcellular location">
    <subcellularLocation>
        <location evidence="1 7">Cytoplasm</location>
    </subcellularLocation>
</comment>
<keyword evidence="2 7" id="KW-0963">Cytoplasm</keyword>
<protein>
    <recommendedName>
        <fullName evidence="7">Chromosome partition protein Smc</fullName>
    </recommendedName>
</protein>
<dbReference type="PANTHER" id="PTHR43977">
    <property type="entry name" value="STRUCTURAL MAINTENANCE OF CHROMOSOMES PROTEIN 3"/>
    <property type="match status" value="1"/>
</dbReference>
<dbReference type="GO" id="GO:0007062">
    <property type="term" value="P:sister chromatid cohesion"/>
    <property type="evidence" value="ECO:0007669"/>
    <property type="project" value="InterPro"/>
</dbReference>
<feature type="coiled-coil region" evidence="7">
    <location>
        <begin position="795"/>
        <end position="899"/>
    </location>
</feature>
<evidence type="ECO:0000313" key="11">
    <source>
        <dbReference type="Proteomes" id="UP000198418"/>
    </source>
</evidence>
<sequence length="1150" mass="125433">MKFDKLRLVGFKSFVEPTDFAIQPGLTGVVGPNGCGKSNLVEALRWVMGENAYKQMRASSMDDVIFSGSGARPARNHAEVMLVLDNSARTAPAAFNDCDVLEITRRIEREQGSTYKLNGREVRARDVQLLFADASSGARSPALVRQGQIGEIISAKPQARRRILEEAAGIGGLHSRRHEAELRLKGAEENLLRLEDVMGQIGAQTESLRRQARQAARYRALAAEIRKHEALVALIALRGATQEAEETKAAVEANVLDLAEATRVQAEAARLQALAALEAPKARDAESQAGAALQRLVLAREALEGEEKRAQSRKIELERRFVQLSNDMRRETHNFDDAAAALERLRAEEEDLSGLGEDEADLAEEARGKCEAAEAKLKLSEAALEAAQNAFAGVEAQRNALAESARREEQALVRYEAELSRLVEDIAALRDSAGEDAELAEVLAEAERLMDEAAQAEEDALAAESALALARDQETFLRNPLADAERKAQALETEARTLANLLRSEHGAWPAVIEEIVVEKGFEGALGAALGEDLQASTDDEAPAFWAHSFGIGDPALPDEAIALADKVQAPAVLARRLAQIGVVPREKGRLLQSRLKPGQRLVSVEGDLWRWDGLVRAAEAPTAAARRLSEKNRLDDLEIEAKAARETLFGLRERMEAAETAVAEAVEADQRARVAARLAQKNLSDARAAANAAERRQGQALSRLSSLEDARRRAQDLRDDAQERLAGAREAFEDLPEPATLLGERDAARAANALDRAEAAEASAALQAFAREAETRVRRREAIEKEKKSWADRKARSLAQKEEIQDRLAETQEEMDRLADAPDEFLSQRRALTSGIEEAEQKLKDAADARALAETAQAEADRAARAALDAMSAARENRARLEAQAEAAQQRLAFLTQNILQELQCAPHALREMAGVAEVEETADIEPVQQKLAHLKADRERLGGVNLRAEEELAAVETEHQKLAQEQADLTEAVRKLRAAIGALNKEGRERLLDAFQKVDGHFRALFTVLFGGGSAELQLVESEDPLEAGLEIMAKPPGKKPATMSLLSGGEQALTAMSLIFAVFLTNPSPICVLDEVDAPLDDANVERFCDLLEDMRGKTDTRFIAITHNPITMARMDRLFGVTQSERGVSQLVSVELAQAERLLEAG</sequence>
<evidence type="ECO:0000256" key="3">
    <source>
        <dbReference type="ARBA" id="ARBA00022741"/>
    </source>
</evidence>
<feature type="compositionally biased region" description="Basic and acidic residues" evidence="8">
    <location>
        <begin position="707"/>
        <end position="718"/>
    </location>
</feature>
<dbReference type="Proteomes" id="UP000198418">
    <property type="component" value="Unassembled WGS sequence"/>
</dbReference>
<dbReference type="GO" id="GO:0016887">
    <property type="term" value="F:ATP hydrolysis activity"/>
    <property type="evidence" value="ECO:0007669"/>
    <property type="project" value="InterPro"/>
</dbReference>